<sequence>MIKLLIVDDEPYTVDGLYDMLSEIEEFPLELYTATSAKDAIGRLTRTRMDIVISDIQMPGMDGLELQRWIASRWPRCKVIFLTGYGHIQYAQQAIRGGGVDYILKTEGDEAIVRSVRAAIEAIREEAENDRFLLRAKTQLQHALPVLRKEWFYELTDPKTGAHAPSPAKLEQLRSDLSAEEPALLVGGRVDRWREDDGFAEQALLMYAIQNISEEYLSQVRLLPILLEGGEFAWLIQPRPETDAAEADAMEPAVPDKDVWEDTLRYALATMESVQAACRDVLKLPVSLVCAGSPEPWSRMAAAYGRMKRTMILGLGSGEEMLISSCAEEESSGGSDRYRRSVAELERCLEANDEAEFRRVAEDVFRGLPNRFGLYAQAYFSVAVLLLEQQNKLEAHLDEPSTSASVQELQSLLDLSAHRSKEEALRALLSTAEKLFARRKSMQDERTHRVIGKLNHYIRDHLSEDLSLDTLADLVFMNASYLSNLYKQYTGKNISDTITEQRIEKAKELLLHTPYKIHEVAERMGFGTAAYFTRYFKRHVGVTPQEFRG</sequence>
<dbReference type="PROSITE" id="PS00041">
    <property type="entry name" value="HTH_ARAC_FAMILY_1"/>
    <property type="match status" value="1"/>
</dbReference>
<dbReference type="SMART" id="SM00342">
    <property type="entry name" value="HTH_ARAC"/>
    <property type="match status" value="1"/>
</dbReference>
<dbReference type="InterPro" id="IPR009057">
    <property type="entry name" value="Homeodomain-like_sf"/>
</dbReference>
<dbReference type="AlphaFoldDB" id="A0A5R9FXK8"/>
<evidence type="ECO:0000259" key="6">
    <source>
        <dbReference type="PROSITE" id="PS50110"/>
    </source>
</evidence>
<accession>A0A5R9FXK8</accession>
<dbReference type="GO" id="GO:0000160">
    <property type="term" value="P:phosphorelay signal transduction system"/>
    <property type="evidence" value="ECO:0007669"/>
    <property type="project" value="InterPro"/>
</dbReference>
<dbReference type="InterPro" id="IPR018062">
    <property type="entry name" value="HTH_AraC-typ_CS"/>
</dbReference>
<evidence type="ECO:0000313" key="8">
    <source>
        <dbReference type="Proteomes" id="UP000309676"/>
    </source>
</evidence>
<dbReference type="Pfam" id="PF12833">
    <property type="entry name" value="HTH_18"/>
    <property type="match status" value="1"/>
</dbReference>
<dbReference type="Pfam" id="PF00072">
    <property type="entry name" value="Response_reg"/>
    <property type="match status" value="1"/>
</dbReference>
<proteinExistence type="predicted"/>
<evidence type="ECO:0000256" key="4">
    <source>
        <dbReference type="PROSITE-ProRule" id="PRU00169"/>
    </source>
</evidence>
<dbReference type="InterPro" id="IPR018060">
    <property type="entry name" value="HTH_AraC"/>
</dbReference>
<dbReference type="GO" id="GO:0043565">
    <property type="term" value="F:sequence-specific DNA binding"/>
    <property type="evidence" value="ECO:0007669"/>
    <property type="project" value="InterPro"/>
</dbReference>
<gene>
    <name evidence="7" type="ORF">FE782_28985</name>
</gene>
<dbReference type="InterPro" id="IPR020449">
    <property type="entry name" value="Tscrpt_reg_AraC-type_HTH"/>
</dbReference>
<keyword evidence="8" id="KW-1185">Reference proteome</keyword>
<dbReference type="Gene3D" id="3.40.50.2300">
    <property type="match status" value="1"/>
</dbReference>
<dbReference type="PANTHER" id="PTHR43280">
    <property type="entry name" value="ARAC-FAMILY TRANSCRIPTIONAL REGULATOR"/>
    <property type="match status" value="1"/>
</dbReference>
<dbReference type="SMART" id="SM00448">
    <property type="entry name" value="REC"/>
    <property type="match status" value="1"/>
</dbReference>
<name>A0A5R9FXK8_9BACL</name>
<dbReference type="CDD" id="cd17536">
    <property type="entry name" value="REC_YesN-like"/>
    <property type="match status" value="1"/>
</dbReference>
<dbReference type="OrthoDB" id="2543932at2"/>
<dbReference type="SUPFAM" id="SSF52172">
    <property type="entry name" value="CheY-like"/>
    <property type="match status" value="1"/>
</dbReference>
<dbReference type="GO" id="GO:0003700">
    <property type="term" value="F:DNA-binding transcription factor activity"/>
    <property type="evidence" value="ECO:0007669"/>
    <property type="project" value="InterPro"/>
</dbReference>
<evidence type="ECO:0000256" key="3">
    <source>
        <dbReference type="ARBA" id="ARBA00023163"/>
    </source>
</evidence>
<dbReference type="InterPro" id="IPR001789">
    <property type="entry name" value="Sig_transdc_resp-reg_receiver"/>
</dbReference>
<dbReference type="SUPFAM" id="SSF46689">
    <property type="entry name" value="Homeodomain-like"/>
    <property type="match status" value="2"/>
</dbReference>
<evidence type="ECO:0000259" key="5">
    <source>
        <dbReference type="PROSITE" id="PS01124"/>
    </source>
</evidence>
<dbReference type="InterPro" id="IPR011006">
    <property type="entry name" value="CheY-like_superfamily"/>
</dbReference>
<protein>
    <submittedName>
        <fullName evidence="7">Response regulator</fullName>
    </submittedName>
</protein>
<feature type="domain" description="Response regulatory" evidence="6">
    <location>
        <begin position="3"/>
        <end position="120"/>
    </location>
</feature>
<organism evidence="7 8">
    <name type="scientific">Paenibacillus antri</name>
    <dbReference type="NCBI Taxonomy" id="2582848"/>
    <lineage>
        <taxon>Bacteria</taxon>
        <taxon>Bacillati</taxon>
        <taxon>Bacillota</taxon>
        <taxon>Bacilli</taxon>
        <taxon>Bacillales</taxon>
        <taxon>Paenibacillaceae</taxon>
        <taxon>Paenibacillus</taxon>
    </lineage>
</organism>
<keyword evidence="3" id="KW-0804">Transcription</keyword>
<dbReference type="RefSeq" id="WP_138197847.1">
    <property type="nucleotide sequence ID" value="NZ_VCIW01000029.1"/>
</dbReference>
<dbReference type="PANTHER" id="PTHR43280:SF28">
    <property type="entry name" value="HTH-TYPE TRANSCRIPTIONAL ACTIVATOR RHAS"/>
    <property type="match status" value="1"/>
</dbReference>
<dbReference type="PRINTS" id="PR00032">
    <property type="entry name" value="HTHARAC"/>
</dbReference>
<keyword evidence="4" id="KW-0597">Phosphoprotein</keyword>
<feature type="modified residue" description="4-aspartylphosphate" evidence="4">
    <location>
        <position position="55"/>
    </location>
</feature>
<keyword evidence="1" id="KW-0805">Transcription regulation</keyword>
<comment type="caution">
    <text evidence="7">The sequence shown here is derived from an EMBL/GenBank/DDBJ whole genome shotgun (WGS) entry which is preliminary data.</text>
</comment>
<dbReference type="PROSITE" id="PS01124">
    <property type="entry name" value="HTH_ARAC_FAMILY_2"/>
    <property type="match status" value="1"/>
</dbReference>
<reference evidence="7 8" key="1">
    <citation type="submission" date="2019-05" db="EMBL/GenBank/DDBJ databases">
        <authorList>
            <person name="Narsing Rao M.P."/>
            <person name="Li W.J."/>
        </authorList>
    </citation>
    <scope>NUCLEOTIDE SEQUENCE [LARGE SCALE GENOMIC DNA]</scope>
    <source>
        <strain evidence="7 8">SYSU_K30003</strain>
    </source>
</reference>
<dbReference type="PROSITE" id="PS50110">
    <property type="entry name" value="RESPONSE_REGULATORY"/>
    <property type="match status" value="1"/>
</dbReference>
<dbReference type="Gene3D" id="1.10.10.60">
    <property type="entry name" value="Homeodomain-like"/>
    <property type="match status" value="2"/>
</dbReference>
<evidence type="ECO:0000256" key="1">
    <source>
        <dbReference type="ARBA" id="ARBA00023015"/>
    </source>
</evidence>
<dbReference type="EMBL" id="VCIW01000029">
    <property type="protein sequence ID" value="TLS48782.1"/>
    <property type="molecule type" value="Genomic_DNA"/>
</dbReference>
<evidence type="ECO:0000256" key="2">
    <source>
        <dbReference type="ARBA" id="ARBA00023125"/>
    </source>
</evidence>
<keyword evidence="2" id="KW-0238">DNA-binding</keyword>
<dbReference type="Proteomes" id="UP000309676">
    <property type="component" value="Unassembled WGS sequence"/>
</dbReference>
<feature type="domain" description="HTH araC/xylS-type" evidence="5">
    <location>
        <begin position="452"/>
        <end position="549"/>
    </location>
</feature>
<evidence type="ECO:0000313" key="7">
    <source>
        <dbReference type="EMBL" id="TLS48782.1"/>
    </source>
</evidence>